<evidence type="ECO:0000313" key="2">
    <source>
        <dbReference type="Proteomes" id="UP000654075"/>
    </source>
</evidence>
<dbReference type="AlphaFoldDB" id="A0A813DIK9"/>
<keyword evidence="2" id="KW-1185">Reference proteome</keyword>
<dbReference type="Proteomes" id="UP000654075">
    <property type="component" value="Unassembled WGS sequence"/>
</dbReference>
<reference evidence="1" key="1">
    <citation type="submission" date="2021-02" db="EMBL/GenBank/DDBJ databases">
        <authorList>
            <person name="Dougan E. K."/>
            <person name="Rhodes N."/>
            <person name="Thang M."/>
            <person name="Chan C."/>
        </authorList>
    </citation>
    <scope>NUCLEOTIDE SEQUENCE</scope>
</reference>
<evidence type="ECO:0000313" key="1">
    <source>
        <dbReference type="EMBL" id="CAE8585874.1"/>
    </source>
</evidence>
<comment type="caution">
    <text evidence="1">The sequence shown here is derived from an EMBL/GenBank/DDBJ whole genome shotgun (WGS) entry which is preliminary data.</text>
</comment>
<accession>A0A813DIK9</accession>
<organism evidence="1 2">
    <name type="scientific">Polarella glacialis</name>
    <name type="common">Dinoflagellate</name>
    <dbReference type="NCBI Taxonomy" id="89957"/>
    <lineage>
        <taxon>Eukaryota</taxon>
        <taxon>Sar</taxon>
        <taxon>Alveolata</taxon>
        <taxon>Dinophyceae</taxon>
        <taxon>Suessiales</taxon>
        <taxon>Suessiaceae</taxon>
        <taxon>Polarella</taxon>
    </lineage>
</organism>
<gene>
    <name evidence="1" type="ORF">PGLA1383_LOCUS4775</name>
</gene>
<sequence length="145" mass="15697">MWLVSAHVARAHKIAKSAVVQPMPQSHSEVQAASWLVESWIVVCGDGNHGGQLEVRNRSFTIMPLACSFEICRVALTAQLSVIVKQFKITDMRFLARFIQGGLWCRLICFAQPGGLGGFLGATCSGRRSPSILKGPEKASLSASQ</sequence>
<name>A0A813DIK9_POLGL</name>
<proteinExistence type="predicted"/>
<dbReference type="EMBL" id="CAJNNV010001814">
    <property type="protein sequence ID" value="CAE8585874.1"/>
    <property type="molecule type" value="Genomic_DNA"/>
</dbReference>
<protein>
    <submittedName>
        <fullName evidence="1">Uncharacterized protein</fullName>
    </submittedName>
</protein>